<evidence type="ECO:0000256" key="1">
    <source>
        <dbReference type="ARBA" id="ARBA00002957"/>
    </source>
</evidence>
<dbReference type="Pfam" id="PF04515">
    <property type="entry name" value="Choline_transpo"/>
    <property type="match status" value="1"/>
</dbReference>
<evidence type="ECO:0000256" key="9">
    <source>
        <dbReference type="SAM" id="MobiDB-lite"/>
    </source>
</evidence>
<dbReference type="KEGG" id="bnn:FOA43_003070"/>
<feature type="transmembrane region" description="Helical" evidence="8">
    <location>
        <begin position="135"/>
        <end position="154"/>
    </location>
</feature>
<feature type="transmembrane region" description="Helical" evidence="8">
    <location>
        <begin position="419"/>
        <end position="452"/>
    </location>
</feature>
<feature type="transmembrane region" description="Helical" evidence="8">
    <location>
        <begin position="107"/>
        <end position="129"/>
    </location>
</feature>
<name>A0A875S1V7_EENNA</name>
<feature type="transmembrane region" description="Helical" evidence="8">
    <location>
        <begin position="252"/>
        <end position="272"/>
    </location>
</feature>
<feature type="region of interest" description="Disordered" evidence="9">
    <location>
        <begin position="1"/>
        <end position="22"/>
    </location>
</feature>
<keyword evidence="5 8" id="KW-0812">Transmembrane</keyword>
<feature type="transmembrane region" description="Helical" evidence="8">
    <location>
        <begin position="464"/>
        <end position="484"/>
    </location>
</feature>
<keyword evidence="6 8" id="KW-1133">Transmembrane helix</keyword>
<reference evidence="10" key="1">
    <citation type="submission" date="2020-10" db="EMBL/GenBank/DDBJ databases">
        <authorList>
            <person name="Roach M.J.R."/>
        </authorList>
    </citation>
    <scope>NUCLEOTIDE SEQUENCE</scope>
    <source>
        <strain evidence="10">CBS 1945</strain>
    </source>
</reference>
<dbReference type="EMBL" id="CP064814">
    <property type="protein sequence ID" value="QPG75711.1"/>
    <property type="molecule type" value="Genomic_DNA"/>
</dbReference>
<proteinExistence type="inferred from homology"/>
<dbReference type="Proteomes" id="UP000662931">
    <property type="component" value="Chromosome 3"/>
</dbReference>
<comment type="subcellular location">
    <subcellularLocation>
        <location evidence="2 8">Cell membrane</location>
        <topology evidence="2 8">Multi-pass membrane protein</topology>
    </subcellularLocation>
</comment>
<evidence type="ECO:0000313" key="11">
    <source>
        <dbReference type="Proteomes" id="UP000662931"/>
    </source>
</evidence>
<feature type="transmembrane region" description="Helical" evidence="8">
    <location>
        <begin position="207"/>
        <end position="231"/>
    </location>
</feature>
<comment type="function">
    <text evidence="1 8">Probably involved in transport through the plasma membrane.</text>
</comment>
<evidence type="ECO:0000256" key="8">
    <source>
        <dbReference type="RuleBase" id="RU368066"/>
    </source>
</evidence>
<evidence type="ECO:0000256" key="5">
    <source>
        <dbReference type="ARBA" id="ARBA00022692"/>
    </source>
</evidence>
<evidence type="ECO:0000256" key="6">
    <source>
        <dbReference type="ARBA" id="ARBA00022989"/>
    </source>
</evidence>
<dbReference type="OrthoDB" id="44736at2759"/>
<dbReference type="PANTHER" id="PTHR12385">
    <property type="entry name" value="CHOLINE TRANSPORTER-LIKE (SLC FAMILY 44)"/>
    <property type="match status" value="1"/>
</dbReference>
<dbReference type="InterPro" id="IPR007603">
    <property type="entry name" value="Choline_transptr-like"/>
</dbReference>
<feature type="transmembrane region" description="Helical" evidence="8">
    <location>
        <begin position="357"/>
        <end position="379"/>
    </location>
</feature>
<dbReference type="RefSeq" id="XP_038779276.1">
    <property type="nucleotide sequence ID" value="XM_038923348.1"/>
</dbReference>
<gene>
    <name evidence="10" type="ORF">FOA43_003070</name>
</gene>
<comment type="similarity">
    <text evidence="3 8">Belongs to the CTL (choline transporter-like) family.</text>
</comment>
<evidence type="ECO:0000256" key="7">
    <source>
        <dbReference type="ARBA" id="ARBA00023136"/>
    </source>
</evidence>
<organism evidence="10 11">
    <name type="scientific">Eeniella nana</name>
    <name type="common">Yeast</name>
    <name type="synonym">Brettanomyces nanus</name>
    <dbReference type="NCBI Taxonomy" id="13502"/>
    <lineage>
        <taxon>Eukaryota</taxon>
        <taxon>Fungi</taxon>
        <taxon>Dikarya</taxon>
        <taxon>Ascomycota</taxon>
        <taxon>Saccharomycotina</taxon>
        <taxon>Pichiomycetes</taxon>
        <taxon>Pichiales</taxon>
        <taxon>Pichiaceae</taxon>
        <taxon>Brettanomyces</taxon>
    </lineage>
</organism>
<feature type="transmembrane region" description="Helical" evidence="8">
    <location>
        <begin position="161"/>
        <end position="182"/>
    </location>
</feature>
<evidence type="ECO:0000256" key="4">
    <source>
        <dbReference type="ARBA" id="ARBA00015388"/>
    </source>
</evidence>
<accession>A0A875S1V7</accession>
<dbReference type="GO" id="GO:0022857">
    <property type="term" value="F:transmembrane transporter activity"/>
    <property type="evidence" value="ECO:0007669"/>
    <property type="project" value="UniProtKB-UniRule"/>
</dbReference>
<dbReference type="GO" id="GO:0005886">
    <property type="term" value="C:plasma membrane"/>
    <property type="evidence" value="ECO:0007669"/>
    <property type="project" value="UniProtKB-SubCell"/>
</dbReference>
<sequence>MFSPPPYSSVHLNEDNENEEPPEYEYSFEKPRIPVESDSFDKSFRVDHPKFNDGIFTIIFLTVVLLFIIITTLCFKDLTVNAPFLESVSQAYLTPTSDTSDKNKRDLILLALTTVGTPIICSMVALLLAYLFPMFFVFIGYFIIPLTFFSVATISFANGAALIGLLFFFLGILSLTFIYQNYSKLSFTALMLKIVIEVMRLHPSIPFVSFLGSISSGLIGLVYMFMTAIIYADRIRIDDRTCPTDDPENQPCVSATSTWIYIYVLFTGYYIFEVLKNLVHVTVSGVYGSWYFFEKSPLKPLHPAWGAFKRAVTYCFGSICFGSLIVSVIRAMRQILAVLQQKLAERRTHRGSSSDDFGANAFIYCILACIVSIFDFIFAQAEYWIKWFNQYAYSYMALYGKSYLASARDTFEIMKYKGIFILITDCLIGATLTFYSILTCVLSSGIFYAAIVGFQKNTNVAPEFIVGGFIVQLLLAYFITSVTLNSINSGFITFLVALCIEPEIFEANYHDYFVKMTNYYPEVSQSLKVPFPEGV</sequence>
<feature type="transmembrane region" description="Helical" evidence="8">
    <location>
        <begin position="311"/>
        <end position="336"/>
    </location>
</feature>
<evidence type="ECO:0000313" key="10">
    <source>
        <dbReference type="EMBL" id="QPG75711.1"/>
    </source>
</evidence>
<feature type="transmembrane region" description="Helical" evidence="8">
    <location>
        <begin position="54"/>
        <end position="75"/>
    </location>
</feature>
<protein>
    <recommendedName>
        <fullName evidence="4 8">Protein PNS1</fullName>
    </recommendedName>
</protein>
<evidence type="ECO:0000256" key="3">
    <source>
        <dbReference type="ARBA" id="ARBA00007168"/>
    </source>
</evidence>
<dbReference type="GeneID" id="62196471"/>
<dbReference type="AlphaFoldDB" id="A0A875S1V7"/>
<evidence type="ECO:0000256" key="2">
    <source>
        <dbReference type="ARBA" id="ARBA00004651"/>
    </source>
</evidence>
<keyword evidence="11" id="KW-1185">Reference proteome</keyword>
<dbReference type="PANTHER" id="PTHR12385:SF4">
    <property type="entry name" value="PROTEIN PNS1"/>
    <property type="match status" value="1"/>
</dbReference>
<keyword evidence="7 8" id="KW-0472">Membrane</keyword>